<dbReference type="SUPFAM" id="SSF56601">
    <property type="entry name" value="beta-lactamase/transpeptidase-like"/>
    <property type="match status" value="1"/>
</dbReference>
<sequence length="271" mass="29367">MFPYWSFSKTAIAICALKLVEEHLLDLDALYKEHPFTLRHLLSHSSGLPDYGSLKKYHAAVARGDQPWPRQKLLDATLAQDMHFPPGEGWSYSNIGYLFVRDLIEGATGKPLGDVIHDLICNPLGLASVEFWDTLDQSAALHWDDGARYDPRWVYHGCLIGSAPDAARLLHALFAGNLLGSETLNDMLVRRSLGGAIPGRPWTECGYALGLMSGAMGGLGRAIGHTGAGPFSVNAVYHFPDLPDPTTIAAFTNATDQGVAEFSAAGLARDH</sequence>
<dbReference type="AlphaFoldDB" id="A0A1M5FMH9"/>
<reference evidence="3" key="1">
    <citation type="submission" date="2016-11" db="EMBL/GenBank/DDBJ databases">
        <authorList>
            <person name="Varghese N."/>
            <person name="Submissions S."/>
        </authorList>
    </citation>
    <scope>NUCLEOTIDE SEQUENCE [LARGE SCALE GENOMIC DNA]</scope>
    <source>
        <strain evidence="3">DSM 29326</strain>
    </source>
</reference>
<evidence type="ECO:0000259" key="1">
    <source>
        <dbReference type="Pfam" id="PF00144"/>
    </source>
</evidence>
<evidence type="ECO:0000313" key="2">
    <source>
        <dbReference type="EMBL" id="SHF92629.1"/>
    </source>
</evidence>
<dbReference type="EMBL" id="FQUE01000022">
    <property type="protein sequence ID" value="SHF92629.1"/>
    <property type="molecule type" value="Genomic_DNA"/>
</dbReference>
<evidence type="ECO:0000313" key="3">
    <source>
        <dbReference type="Proteomes" id="UP000183987"/>
    </source>
</evidence>
<dbReference type="Proteomes" id="UP000183987">
    <property type="component" value="Unassembled WGS sequence"/>
</dbReference>
<keyword evidence="3" id="KW-1185">Reference proteome</keyword>
<dbReference type="InterPro" id="IPR050789">
    <property type="entry name" value="Diverse_Enzym_Activities"/>
</dbReference>
<dbReference type="Pfam" id="PF00144">
    <property type="entry name" value="Beta-lactamase"/>
    <property type="match status" value="1"/>
</dbReference>
<feature type="domain" description="Beta-lactamase-related" evidence="1">
    <location>
        <begin position="1"/>
        <end position="265"/>
    </location>
</feature>
<dbReference type="PANTHER" id="PTHR43283">
    <property type="entry name" value="BETA-LACTAMASE-RELATED"/>
    <property type="match status" value="1"/>
</dbReference>
<dbReference type="Gene3D" id="3.40.710.10">
    <property type="entry name" value="DD-peptidase/beta-lactamase superfamily"/>
    <property type="match status" value="1"/>
</dbReference>
<accession>A0A1M5FMH9</accession>
<name>A0A1M5FMH9_LOKAT</name>
<gene>
    <name evidence="2" type="ORF">SAMN05444339_12222</name>
</gene>
<dbReference type="InterPro" id="IPR012338">
    <property type="entry name" value="Beta-lactam/transpept-like"/>
</dbReference>
<organism evidence="2 3">
    <name type="scientific">Loktanella atrilutea</name>
    <dbReference type="NCBI Taxonomy" id="366533"/>
    <lineage>
        <taxon>Bacteria</taxon>
        <taxon>Pseudomonadati</taxon>
        <taxon>Pseudomonadota</taxon>
        <taxon>Alphaproteobacteria</taxon>
        <taxon>Rhodobacterales</taxon>
        <taxon>Roseobacteraceae</taxon>
        <taxon>Loktanella</taxon>
    </lineage>
</organism>
<proteinExistence type="predicted"/>
<protein>
    <submittedName>
        <fullName evidence="2">Beta-lactamase</fullName>
    </submittedName>
</protein>
<dbReference type="STRING" id="366533.SAMN05444339_12222"/>
<dbReference type="InterPro" id="IPR001466">
    <property type="entry name" value="Beta-lactam-related"/>
</dbReference>